<name>A0A9P7SKR9_9HYPO</name>
<protein>
    <recommendedName>
        <fullName evidence="5">DRPLA protein</fullName>
    </recommendedName>
</protein>
<organism evidence="3 4">
    <name type="scientific">Claviceps arundinis</name>
    <dbReference type="NCBI Taxonomy" id="1623583"/>
    <lineage>
        <taxon>Eukaryota</taxon>
        <taxon>Fungi</taxon>
        <taxon>Dikarya</taxon>
        <taxon>Ascomycota</taxon>
        <taxon>Pezizomycotina</taxon>
        <taxon>Sordariomycetes</taxon>
        <taxon>Hypocreomycetidae</taxon>
        <taxon>Hypocreales</taxon>
        <taxon>Clavicipitaceae</taxon>
        <taxon>Claviceps</taxon>
    </lineage>
</organism>
<feature type="domain" description="Myb-like" evidence="1">
    <location>
        <begin position="248"/>
        <end position="291"/>
    </location>
</feature>
<dbReference type="InterPro" id="IPR050560">
    <property type="entry name" value="MYB_TF"/>
</dbReference>
<evidence type="ECO:0008006" key="5">
    <source>
        <dbReference type="Google" id="ProtNLM"/>
    </source>
</evidence>
<comment type="caution">
    <text evidence="3">The sequence shown here is derived from an EMBL/GenBank/DDBJ whole genome shotgun (WGS) entry which is preliminary data.</text>
</comment>
<reference evidence="3" key="1">
    <citation type="journal article" date="2020" name="bioRxiv">
        <title>Whole genome comparisons of ergot fungi reveals the divergence and evolution of species within the genus Claviceps are the result of varying mechanisms driving genome evolution and host range expansion.</title>
        <authorList>
            <person name="Wyka S.A."/>
            <person name="Mondo S.J."/>
            <person name="Liu M."/>
            <person name="Dettman J."/>
            <person name="Nalam V."/>
            <person name="Broders K.D."/>
        </authorList>
    </citation>
    <scope>NUCLEOTIDE SEQUENCE</scope>
    <source>
        <strain evidence="3">CCC 1102</strain>
    </source>
</reference>
<feature type="domain" description="HTH myb-type" evidence="2">
    <location>
        <begin position="199"/>
        <end position="244"/>
    </location>
</feature>
<accession>A0A9P7SKR9</accession>
<gene>
    <name evidence="3" type="ORF">E4U56_005266</name>
</gene>
<dbReference type="SUPFAM" id="SSF46689">
    <property type="entry name" value="Homeodomain-like"/>
    <property type="match status" value="5"/>
</dbReference>
<dbReference type="PROSITE" id="PS50090">
    <property type="entry name" value="MYB_LIKE"/>
    <property type="match status" value="8"/>
</dbReference>
<dbReference type="SMART" id="SM00717">
    <property type="entry name" value="SANT"/>
    <property type="match status" value="7"/>
</dbReference>
<proteinExistence type="predicted"/>
<dbReference type="Proteomes" id="UP000784919">
    <property type="component" value="Unassembled WGS sequence"/>
</dbReference>
<dbReference type="OrthoDB" id="193499at2759"/>
<dbReference type="GO" id="GO:0005634">
    <property type="term" value="C:nucleus"/>
    <property type="evidence" value="ECO:0007669"/>
    <property type="project" value="TreeGrafter"/>
</dbReference>
<dbReference type="AlphaFoldDB" id="A0A9P7SKR9"/>
<dbReference type="Pfam" id="PF00249">
    <property type="entry name" value="Myb_DNA-binding"/>
    <property type="match status" value="4"/>
</dbReference>
<dbReference type="PROSITE" id="PS51294">
    <property type="entry name" value="HTH_MYB"/>
    <property type="match status" value="2"/>
</dbReference>
<dbReference type="EMBL" id="SRPS01000366">
    <property type="protein sequence ID" value="KAG5958863.1"/>
    <property type="molecule type" value="Genomic_DNA"/>
</dbReference>
<feature type="domain" description="Myb-like" evidence="1">
    <location>
        <begin position="358"/>
        <end position="393"/>
    </location>
</feature>
<dbReference type="CDD" id="cd00167">
    <property type="entry name" value="SANT"/>
    <property type="match status" value="3"/>
</dbReference>
<feature type="domain" description="Myb-like" evidence="1">
    <location>
        <begin position="10"/>
        <end position="58"/>
    </location>
</feature>
<dbReference type="Pfam" id="PF13921">
    <property type="entry name" value="Myb_DNA-bind_6"/>
    <property type="match status" value="1"/>
</dbReference>
<dbReference type="InterPro" id="IPR009057">
    <property type="entry name" value="Homeodomain-like_sf"/>
</dbReference>
<sequence length="596" mass="68908">MVSEENSDSLPTNSGKSWTLEEHDLLLTLKEAGESWQDISEKLERTPRACKNQYKQRFVVFPGSIASLQAKLNKPWTDEENKLLLELKKAGRTWREISESMGRTSGACRSHYFGKRFQVSETETSQGSLQLENEKEWTAEEEKSLFQLKASDKTWPEIANRLPGRTDLDCQRRYEERFDAYETEMPQGSLQAKLNKLKPWTEEEDKLLLTLKEAGGKWQEISESLGRTSYACQSRYGKCIEKVSETEKLKNERVKWTAEEDKLLFQLKASDKTWQEISERLERTPSACQARRSHRRKFQDVSETGSLQLKNERRKWTAEEEKLLFQLRAADKTWQEISDHLPGRTVNSCLNHCGDVLRRGWSHEEENKLARLYESLKAEMWDKIAKRLAIPWREAEALHWQIRSRMAQPAESAGDKSLSAVCADLPPARVHDAELQSNDQQQDITKETWSREELKSLMACLKSNMTWEETSRCLPGRTADSCRVYCENLQRKASECSSEPQSKLHRLYQRFKPEMWSKIGQELKKPWEEAEEMHWRLGAKGMAKRAGVANLTLAPLEPDQAAYEQFVNESGSAMLQDELIACIAEQLDETVSEAEQ</sequence>
<dbReference type="GO" id="GO:0000978">
    <property type="term" value="F:RNA polymerase II cis-regulatory region sequence-specific DNA binding"/>
    <property type="evidence" value="ECO:0007669"/>
    <property type="project" value="TreeGrafter"/>
</dbReference>
<dbReference type="InterPro" id="IPR001005">
    <property type="entry name" value="SANT/Myb"/>
</dbReference>
<dbReference type="PANTHER" id="PTHR45614">
    <property type="entry name" value="MYB PROTEIN-RELATED"/>
    <property type="match status" value="1"/>
</dbReference>
<feature type="domain" description="Myb-like" evidence="1">
    <location>
        <begin position="441"/>
        <end position="483"/>
    </location>
</feature>
<feature type="domain" description="Myb-like" evidence="1">
    <location>
        <begin position="75"/>
        <end position="112"/>
    </location>
</feature>
<evidence type="ECO:0000313" key="4">
    <source>
        <dbReference type="Proteomes" id="UP000784919"/>
    </source>
</evidence>
<evidence type="ECO:0000313" key="3">
    <source>
        <dbReference type="EMBL" id="KAG5958863.1"/>
    </source>
</evidence>
<feature type="domain" description="Myb-like" evidence="1">
    <location>
        <begin position="133"/>
        <end position="178"/>
    </location>
</feature>
<dbReference type="InterPro" id="IPR017930">
    <property type="entry name" value="Myb_dom"/>
</dbReference>
<dbReference type="Gene3D" id="1.10.10.60">
    <property type="entry name" value="Homeodomain-like"/>
    <property type="match status" value="7"/>
</dbReference>
<evidence type="ECO:0000259" key="2">
    <source>
        <dbReference type="PROSITE" id="PS51294"/>
    </source>
</evidence>
<dbReference type="GO" id="GO:0000981">
    <property type="term" value="F:DNA-binding transcription factor activity, RNA polymerase II-specific"/>
    <property type="evidence" value="ECO:0007669"/>
    <property type="project" value="TreeGrafter"/>
</dbReference>
<feature type="domain" description="HTH myb-type" evidence="2">
    <location>
        <begin position="313"/>
        <end position="361"/>
    </location>
</feature>
<feature type="domain" description="Myb-like" evidence="1">
    <location>
        <begin position="308"/>
        <end position="357"/>
    </location>
</feature>
<evidence type="ECO:0000259" key="1">
    <source>
        <dbReference type="PROSITE" id="PS50090"/>
    </source>
</evidence>
<feature type="domain" description="Myb-like" evidence="1">
    <location>
        <begin position="199"/>
        <end position="240"/>
    </location>
</feature>